<dbReference type="AlphaFoldDB" id="A0A4U5LUS5"/>
<dbReference type="InterPro" id="IPR051487">
    <property type="entry name" value="Ser/Thr_Proteases_Immune/Dev"/>
</dbReference>
<dbReference type="SMART" id="SM00020">
    <property type="entry name" value="Tryp_SPc"/>
    <property type="match status" value="1"/>
</dbReference>
<dbReference type="Proteomes" id="UP000298663">
    <property type="component" value="Unassembled WGS sequence"/>
</dbReference>
<evidence type="ECO:0000256" key="3">
    <source>
        <dbReference type="SAM" id="SignalP"/>
    </source>
</evidence>
<dbReference type="Gene3D" id="2.40.10.10">
    <property type="entry name" value="Trypsin-like serine proteases"/>
    <property type="match status" value="2"/>
</dbReference>
<name>A0A4U5LUS5_STECR</name>
<comment type="caution">
    <text evidence="5">The sequence shown here is derived from an EMBL/GenBank/DDBJ whole genome shotgun (WGS) entry which is preliminary data.</text>
</comment>
<keyword evidence="6" id="KW-1185">Reference proteome</keyword>
<proteinExistence type="inferred from homology"/>
<dbReference type="GO" id="GO:0006508">
    <property type="term" value="P:proteolysis"/>
    <property type="evidence" value="ECO:0007669"/>
    <property type="project" value="InterPro"/>
</dbReference>
<dbReference type="GO" id="GO:0004252">
    <property type="term" value="F:serine-type endopeptidase activity"/>
    <property type="evidence" value="ECO:0007669"/>
    <property type="project" value="InterPro"/>
</dbReference>
<evidence type="ECO:0000313" key="5">
    <source>
        <dbReference type="EMBL" id="TKR59871.1"/>
    </source>
</evidence>
<dbReference type="PANTHER" id="PTHR24256">
    <property type="entry name" value="TRYPTASE-RELATED"/>
    <property type="match status" value="1"/>
</dbReference>
<feature type="chain" id="PRO_5020552923" description="Peptidase S1 domain-containing protein" evidence="3">
    <location>
        <begin position="18"/>
        <end position="319"/>
    </location>
</feature>
<dbReference type="Pfam" id="PF00089">
    <property type="entry name" value="Trypsin"/>
    <property type="match status" value="1"/>
</dbReference>
<feature type="domain" description="Peptidase S1" evidence="4">
    <location>
        <begin position="65"/>
        <end position="308"/>
    </location>
</feature>
<dbReference type="InterPro" id="IPR018114">
    <property type="entry name" value="TRYPSIN_HIS"/>
</dbReference>
<reference evidence="5 6" key="1">
    <citation type="journal article" date="2015" name="Genome Biol.">
        <title>Comparative genomics of Steinernema reveals deeply conserved gene regulatory networks.</title>
        <authorList>
            <person name="Dillman A.R."/>
            <person name="Macchietto M."/>
            <person name="Porter C.F."/>
            <person name="Rogers A."/>
            <person name="Williams B."/>
            <person name="Antoshechkin I."/>
            <person name="Lee M.M."/>
            <person name="Goodwin Z."/>
            <person name="Lu X."/>
            <person name="Lewis E.E."/>
            <person name="Goodrich-Blair H."/>
            <person name="Stock S.P."/>
            <person name="Adams B.J."/>
            <person name="Sternberg P.W."/>
            <person name="Mortazavi A."/>
        </authorList>
    </citation>
    <scope>NUCLEOTIDE SEQUENCE [LARGE SCALE GENOMIC DNA]</scope>
    <source>
        <strain evidence="5 6">ALL</strain>
    </source>
</reference>
<comment type="similarity">
    <text evidence="2">Belongs to the peptidase S1 family. CLIP subfamily.</text>
</comment>
<reference evidence="5 6" key="2">
    <citation type="journal article" date="2019" name="G3 (Bethesda)">
        <title>Hybrid Assembly of the Genome of the Entomopathogenic Nematode Steinernema carpocapsae Identifies the X-Chromosome.</title>
        <authorList>
            <person name="Serra L."/>
            <person name="Macchietto M."/>
            <person name="Macias-Munoz A."/>
            <person name="McGill C.J."/>
            <person name="Rodriguez I.M."/>
            <person name="Rodriguez B."/>
            <person name="Murad R."/>
            <person name="Mortazavi A."/>
        </authorList>
    </citation>
    <scope>NUCLEOTIDE SEQUENCE [LARGE SCALE GENOMIC DNA]</scope>
    <source>
        <strain evidence="5 6">ALL</strain>
    </source>
</reference>
<organism evidence="5 6">
    <name type="scientific">Steinernema carpocapsae</name>
    <name type="common">Entomopathogenic nematode</name>
    <dbReference type="NCBI Taxonomy" id="34508"/>
    <lineage>
        <taxon>Eukaryota</taxon>
        <taxon>Metazoa</taxon>
        <taxon>Ecdysozoa</taxon>
        <taxon>Nematoda</taxon>
        <taxon>Chromadorea</taxon>
        <taxon>Rhabditida</taxon>
        <taxon>Tylenchina</taxon>
        <taxon>Panagrolaimomorpha</taxon>
        <taxon>Strongyloidoidea</taxon>
        <taxon>Steinernematidae</taxon>
        <taxon>Steinernema</taxon>
    </lineage>
</organism>
<dbReference type="EMBL" id="AZBU02000012">
    <property type="protein sequence ID" value="TKR59871.1"/>
    <property type="molecule type" value="Genomic_DNA"/>
</dbReference>
<gene>
    <name evidence="5" type="ORF">L596_029481</name>
</gene>
<accession>A0A4U5LUS5</accession>
<evidence type="ECO:0000256" key="1">
    <source>
        <dbReference type="ARBA" id="ARBA00023157"/>
    </source>
</evidence>
<evidence type="ECO:0000256" key="2">
    <source>
        <dbReference type="ARBA" id="ARBA00024195"/>
    </source>
</evidence>
<dbReference type="PROSITE" id="PS50240">
    <property type="entry name" value="TRYPSIN_DOM"/>
    <property type="match status" value="1"/>
</dbReference>
<keyword evidence="1" id="KW-1015">Disulfide bond</keyword>
<evidence type="ECO:0000259" key="4">
    <source>
        <dbReference type="PROSITE" id="PS50240"/>
    </source>
</evidence>
<feature type="signal peptide" evidence="3">
    <location>
        <begin position="1"/>
        <end position="17"/>
    </location>
</feature>
<dbReference type="InterPro" id="IPR001254">
    <property type="entry name" value="Trypsin_dom"/>
</dbReference>
<dbReference type="SUPFAM" id="SSF50494">
    <property type="entry name" value="Trypsin-like serine proteases"/>
    <property type="match status" value="1"/>
</dbReference>
<sequence length="319" mass="35556">MRLVAFLFTVSFVFSQASREIDPELLTLVPPGYSPTISKISESENKEIQRICGYDDRAKGRHYKISGGQKPPTGRFPWAVAFTLPADYEQQSYCGGTIISRKHVLSAAHCFFDYSNDGLPCKNPTVKYWNFQSVVHYGGTCSRPGRRCNAANTRTTTIKKIHHARKFNEDDCSRGFDFAIVEIEGKFKFDDNAKPICIPKPHRNDSELNDYSVFTNVGYGQDEAGRRSDSLGYIDFNQRSVNIAGFKDVVIVVPELAIKGICPGDSGSGFQATRKTDGRNYFLGIHSTGMPCGYGDHYASTYVPFYTKAICKHTGVCPQ</sequence>
<dbReference type="OrthoDB" id="7754674at2759"/>
<protein>
    <recommendedName>
        <fullName evidence="4">Peptidase S1 domain-containing protein</fullName>
    </recommendedName>
</protein>
<dbReference type="PROSITE" id="PS00134">
    <property type="entry name" value="TRYPSIN_HIS"/>
    <property type="match status" value="1"/>
</dbReference>
<keyword evidence="3" id="KW-0732">Signal</keyword>
<evidence type="ECO:0000313" key="6">
    <source>
        <dbReference type="Proteomes" id="UP000298663"/>
    </source>
</evidence>
<dbReference type="STRING" id="34508.A0A4U5LUS5"/>
<dbReference type="InterPro" id="IPR043504">
    <property type="entry name" value="Peptidase_S1_PA_chymotrypsin"/>
</dbReference>
<dbReference type="InterPro" id="IPR009003">
    <property type="entry name" value="Peptidase_S1_PA"/>
</dbReference>